<dbReference type="EMBL" id="CP047491">
    <property type="protein sequence ID" value="QHQ38483.1"/>
    <property type="molecule type" value="Genomic_DNA"/>
</dbReference>
<dbReference type="RefSeq" id="WP_161857817.1">
    <property type="nucleotide sequence ID" value="NZ_CP047491.1"/>
</dbReference>
<gene>
    <name evidence="1" type="ORF">GTQ55_05405</name>
    <name evidence="2" type="ORF">GTQ55_16790</name>
</gene>
<evidence type="ECO:0000313" key="1">
    <source>
        <dbReference type="EMBL" id="QHQ38483.1"/>
    </source>
</evidence>
<dbReference type="Proteomes" id="UP000464675">
    <property type="component" value="Chromosome"/>
</dbReference>
<reference evidence="2 3" key="1">
    <citation type="submission" date="2020-01" db="EMBL/GenBank/DDBJ databases">
        <title>The possibility of degradation of plastic by Microbulbifer hydrolyticus IRE-31.</title>
        <authorList>
            <person name="Liu L."/>
        </authorList>
    </citation>
    <scope>NUCLEOTIDE SEQUENCE [LARGE SCALE GENOMIC DNA]</scope>
    <source>
        <strain evidence="2 3">IRE-31</strain>
    </source>
</reference>
<proteinExistence type="predicted"/>
<sequence length="150" mass="17328">MKFAIEYKLEDHGWATVVLTDGKKSCDSAVSYLHDSLGELAQMAVDLKNGVKESKVVFMDEPGELQFLVSVENEVASYEARWFSDWASWNMHPESDYKSVLSGKCKTQRIIQQISTVLWNIHQNIGPEQYKERWVEHDFPLKQFRELANA</sequence>
<keyword evidence="3" id="KW-1185">Reference proteome</keyword>
<accession>A0ABX6J3U8</accession>
<organism evidence="2 3">
    <name type="scientific">Microbulbifer hydrolyticus</name>
    <dbReference type="NCBI Taxonomy" id="48074"/>
    <lineage>
        <taxon>Bacteria</taxon>
        <taxon>Pseudomonadati</taxon>
        <taxon>Pseudomonadota</taxon>
        <taxon>Gammaproteobacteria</taxon>
        <taxon>Cellvibrionales</taxon>
        <taxon>Microbulbiferaceae</taxon>
        <taxon>Microbulbifer</taxon>
    </lineage>
</organism>
<dbReference type="EMBL" id="CP047491">
    <property type="protein sequence ID" value="QHQ40469.1"/>
    <property type="molecule type" value="Genomic_DNA"/>
</dbReference>
<evidence type="ECO:0000313" key="3">
    <source>
        <dbReference type="Proteomes" id="UP000464675"/>
    </source>
</evidence>
<evidence type="ECO:0000313" key="2">
    <source>
        <dbReference type="EMBL" id="QHQ40469.1"/>
    </source>
</evidence>
<protein>
    <submittedName>
        <fullName evidence="2">Uncharacterized protein</fullName>
    </submittedName>
</protein>
<name>A0ABX6J3U8_9GAMM</name>